<dbReference type="SUPFAM" id="SSF51735">
    <property type="entry name" value="NAD(P)-binding Rossmann-fold domains"/>
    <property type="match status" value="1"/>
</dbReference>
<gene>
    <name evidence="2" type="ORF">Bca52824_064891</name>
</gene>
<reference evidence="2 3" key="1">
    <citation type="submission" date="2020-02" db="EMBL/GenBank/DDBJ databases">
        <authorList>
            <person name="Ma Q."/>
            <person name="Huang Y."/>
            <person name="Song X."/>
            <person name="Pei D."/>
        </authorList>
    </citation>
    <scope>NUCLEOTIDE SEQUENCE [LARGE SCALE GENOMIC DNA]</scope>
    <source>
        <strain evidence="2">Sxm20200214</strain>
        <tissue evidence="2">Leaf</tissue>
    </source>
</reference>
<dbReference type="Proteomes" id="UP000886595">
    <property type="component" value="Unassembled WGS sequence"/>
</dbReference>
<dbReference type="EMBL" id="JAAMPC010000013">
    <property type="protein sequence ID" value="KAG2270336.1"/>
    <property type="molecule type" value="Genomic_DNA"/>
</dbReference>
<comment type="caution">
    <text evidence="2">The sequence shown here is derived from an EMBL/GenBank/DDBJ whole genome shotgun (WGS) entry which is preliminary data.</text>
</comment>
<evidence type="ECO:0000313" key="2">
    <source>
        <dbReference type="EMBL" id="KAG2270336.1"/>
    </source>
</evidence>
<dbReference type="GO" id="GO:0005096">
    <property type="term" value="F:GTPase activator activity"/>
    <property type="evidence" value="ECO:0007669"/>
    <property type="project" value="InterPro"/>
</dbReference>
<evidence type="ECO:0000313" key="3">
    <source>
        <dbReference type="Proteomes" id="UP000886595"/>
    </source>
</evidence>
<name>A0A8X7UBU4_BRACI</name>
<dbReference type="InterPro" id="IPR044518">
    <property type="entry name" value="ARF_GAP_AGD11/12/13"/>
</dbReference>
<dbReference type="PANTHER" id="PTHR46220">
    <property type="entry name" value="ADP-RIBOSYLATION FACTOR GTPASE-ACTIVATING PROTEIN AGD12"/>
    <property type="match status" value="1"/>
</dbReference>
<proteinExistence type="predicted"/>
<dbReference type="PANTHER" id="PTHR46220:SF5">
    <property type="entry name" value="ADP-RIBOSYLATION FACTOR GTPASE-ACTIVATING PROTEIN AGD13-RELATED"/>
    <property type="match status" value="1"/>
</dbReference>
<accession>A0A8X7UBU4</accession>
<dbReference type="InterPro" id="IPR000008">
    <property type="entry name" value="C2_dom"/>
</dbReference>
<dbReference type="AlphaFoldDB" id="A0A8X7UBU4"/>
<dbReference type="Gene3D" id="2.60.40.150">
    <property type="entry name" value="C2 domain"/>
    <property type="match status" value="1"/>
</dbReference>
<dbReference type="InterPro" id="IPR036291">
    <property type="entry name" value="NAD(P)-bd_dom_sf"/>
</dbReference>
<sequence>MEATEERLVVYDVDVLDYQSILVSLKTSNAVFCLLDSPEGYDEKEVDLEVRGAINVVEACERTESIDKIVFSSSSLTASILRDNIGTQKDVDEKCWSDQDFCRNKKYELQGFLKPSLRRTTGKACSTKKLSFLNQFAEGMVEFIGLLEVAVKKGTNLAIRDMMSSDVYVALNLGKQVTIVHKLQKTVVNCNLNPVWNQELMLSVPDSYGPVKLQVYDYDTFSAGDIMGEAQLDIQPLITSAMQEVQIKLQNEESGELEL</sequence>
<dbReference type="GO" id="GO:0005543">
    <property type="term" value="F:phospholipid binding"/>
    <property type="evidence" value="ECO:0007669"/>
    <property type="project" value="InterPro"/>
</dbReference>
<dbReference type="OrthoDB" id="2735536at2759"/>
<evidence type="ECO:0000259" key="1">
    <source>
        <dbReference type="PROSITE" id="PS50004"/>
    </source>
</evidence>
<dbReference type="SMART" id="SM00239">
    <property type="entry name" value="C2"/>
    <property type="match status" value="1"/>
</dbReference>
<dbReference type="Pfam" id="PF00168">
    <property type="entry name" value="C2"/>
    <property type="match status" value="1"/>
</dbReference>
<dbReference type="InterPro" id="IPR035892">
    <property type="entry name" value="C2_domain_sf"/>
</dbReference>
<feature type="domain" description="C2" evidence="1">
    <location>
        <begin position="126"/>
        <end position="249"/>
    </location>
</feature>
<dbReference type="PROSITE" id="PS50004">
    <property type="entry name" value="C2"/>
    <property type="match status" value="1"/>
</dbReference>
<keyword evidence="3" id="KW-1185">Reference proteome</keyword>
<dbReference type="Gene3D" id="3.40.50.720">
    <property type="entry name" value="NAD(P)-binding Rossmann-like Domain"/>
    <property type="match status" value="1"/>
</dbReference>
<organism evidence="2 3">
    <name type="scientific">Brassica carinata</name>
    <name type="common">Ethiopian mustard</name>
    <name type="synonym">Abyssinian cabbage</name>
    <dbReference type="NCBI Taxonomy" id="52824"/>
    <lineage>
        <taxon>Eukaryota</taxon>
        <taxon>Viridiplantae</taxon>
        <taxon>Streptophyta</taxon>
        <taxon>Embryophyta</taxon>
        <taxon>Tracheophyta</taxon>
        <taxon>Spermatophyta</taxon>
        <taxon>Magnoliopsida</taxon>
        <taxon>eudicotyledons</taxon>
        <taxon>Gunneridae</taxon>
        <taxon>Pentapetalae</taxon>
        <taxon>rosids</taxon>
        <taxon>malvids</taxon>
        <taxon>Brassicales</taxon>
        <taxon>Brassicaceae</taxon>
        <taxon>Brassiceae</taxon>
        <taxon>Brassica</taxon>
    </lineage>
</organism>
<dbReference type="SUPFAM" id="SSF49562">
    <property type="entry name" value="C2 domain (Calcium/lipid-binding domain, CaLB)"/>
    <property type="match status" value="1"/>
</dbReference>
<protein>
    <recommendedName>
        <fullName evidence="1">C2 domain-containing protein</fullName>
    </recommendedName>
</protein>